<dbReference type="Proteomes" id="UP001164746">
    <property type="component" value="Chromosome 11"/>
</dbReference>
<dbReference type="PROSITE" id="PS50077">
    <property type="entry name" value="HEAT_REPEAT"/>
    <property type="match status" value="2"/>
</dbReference>
<feature type="repeat" description="HEAT" evidence="1">
    <location>
        <begin position="226"/>
        <end position="263"/>
    </location>
</feature>
<dbReference type="SUPFAM" id="SSF48371">
    <property type="entry name" value="ARM repeat"/>
    <property type="match status" value="1"/>
</dbReference>
<dbReference type="InterPro" id="IPR021133">
    <property type="entry name" value="HEAT_type_2"/>
</dbReference>
<feature type="compositionally biased region" description="Low complexity" evidence="2">
    <location>
        <begin position="639"/>
        <end position="652"/>
    </location>
</feature>
<evidence type="ECO:0000313" key="3">
    <source>
        <dbReference type="EMBL" id="WAR19691.1"/>
    </source>
</evidence>
<dbReference type="InterPro" id="IPR039918">
    <property type="entry name" value="PPP4R4"/>
</dbReference>
<feature type="region of interest" description="Disordered" evidence="2">
    <location>
        <begin position="593"/>
        <end position="760"/>
    </location>
</feature>
<evidence type="ECO:0000313" key="4">
    <source>
        <dbReference type="Proteomes" id="UP001164746"/>
    </source>
</evidence>
<feature type="compositionally biased region" description="Low complexity" evidence="2">
    <location>
        <begin position="711"/>
        <end position="721"/>
    </location>
</feature>
<feature type="compositionally biased region" description="Basic and acidic residues" evidence="2">
    <location>
        <begin position="593"/>
        <end position="612"/>
    </location>
</feature>
<reference evidence="3" key="1">
    <citation type="submission" date="2022-11" db="EMBL/GenBank/DDBJ databases">
        <title>Centuries of genome instability and evolution in soft-shell clam transmissible cancer (bioRxiv).</title>
        <authorList>
            <person name="Hart S.F.M."/>
            <person name="Yonemitsu M.A."/>
            <person name="Giersch R.M."/>
            <person name="Beal B.F."/>
            <person name="Arriagada G."/>
            <person name="Davis B.W."/>
            <person name="Ostrander E.A."/>
            <person name="Goff S.P."/>
            <person name="Metzger M.J."/>
        </authorList>
    </citation>
    <scope>NUCLEOTIDE SEQUENCE</scope>
    <source>
        <strain evidence="3">MELC-2E11</strain>
        <tissue evidence="3">Siphon/mantle</tissue>
    </source>
</reference>
<dbReference type="PANTHER" id="PTHR21467">
    <property type="entry name" value="PROTEIN PHOSPHATASE 4 REGULATORY SUBUNIT 4 PPP4R4"/>
    <property type="match status" value="1"/>
</dbReference>
<dbReference type="InterPro" id="IPR016024">
    <property type="entry name" value="ARM-type_fold"/>
</dbReference>
<name>A0ABY7FKE6_MYAAR</name>
<dbReference type="InterPro" id="IPR011989">
    <property type="entry name" value="ARM-like"/>
</dbReference>
<proteinExistence type="predicted"/>
<keyword evidence="4" id="KW-1185">Reference proteome</keyword>
<accession>A0ABY7FKE6</accession>
<dbReference type="PANTHER" id="PTHR21467:SF0">
    <property type="entry name" value="SERINE_THREONINE-PROTEIN PHOSPHATASE 4 REGULATORY SUBUNIT 4"/>
    <property type="match status" value="1"/>
</dbReference>
<protein>
    <submittedName>
        <fullName evidence="3">PP4R4-like protein</fullName>
    </submittedName>
</protein>
<feature type="compositionally biased region" description="Low complexity" evidence="2">
    <location>
        <begin position="689"/>
        <end position="702"/>
    </location>
</feature>
<sequence length="760" mass="85225">MGVETESMKIARSSMEEIEVFKNADSPTGERIKLFIDELEPIEVAGGSGHLEMPPRLPVLPLQACVGPGDLDFDLDFMVNLELDPDVEYHSGQEVQRISVINNLPDLLRDSHADCMRRVVPKVREVLHVAQADMQLAASSAFIQILRKDLVPVQNYAQTFLQTILSSVDNKDPEIATAWLDTLLDVIDLLPKDIIKKEPVQTRLSCCKILGKIATRFEPFVIKKEILPVVQSLCQDVEYEVRGCMCLQLDPVSRGLGLEATKSAILPELVELTNDEESYVRIAGLQTVVNILTLVDEDTCRATLIPLVCKFCQQAMKTEDVTLPIKLWFVDFFKSMCRVGLSENKQNKNKEAEKDSPTKDQVPVLPDILELEERVIETRRNCAFNFPQNQIADIIPAILSAELVIASSNDWRLQEMIVEHFRCFQYLTNSENIYNKIIPVLMRKLRTAKMEQRSNILCTLVEDFCHGYSCRNRSLFIDICRVTIEYYSKAYFKETFFESLVSLHTDPIPNIRYRLCSVLPDLKRIIKLPSDKMLHQLLDSCVRRLLIGEKDRDVALAVKIALTRRIMMEEDVEDQKKEADEKRLIELEERELKKEEEAAKAKADKKGMKDNASKIPAPKKSKGSVCGKSERESAGIKRTPSTTNSTTSTSTTVKANTETESRIPLANRSKLARTKSGMRTKNAQVKNDSAASKLSSTKTSRSGVSGVPTPSSAGSRKSSVSKMAASEGAQRRASISSPPISGQRRKPNDDIMSGQFGVPK</sequence>
<evidence type="ECO:0000256" key="1">
    <source>
        <dbReference type="PROSITE-ProRule" id="PRU00103"/>
    </source>
</evidence>
<evidence type="ECO:0000256" key="2">
    <source>
        <dbReference type="SAM" id="MobiDB-lite"/>
    </source>
</evidence>
<feature type="repeat" description="HEAT" evidence="1">
    <location>
        <begin position="265"/>
        <end position="303"/>
    </location>
</feature>
<dbReference type="Gene3D" id="1.25.10.10">
    <property type="entry name" value="Leucine-rich Repeat Variant"/>
    <property type="match status" value="2"/>
</dbReference>
<dbReference type="EMBL" id="CP111022">
    <property type="protein sequence ID" value="WAR19691.1"/>
    <property type="molecule type" value="Genomic_DNA"/>
</dbReference>
<organism evidence="3 4">
    <name type="scientific">Mya arenaria</name>
    <name type="common">Soft-shell clam</name>
    <dbReference type="NCBI Taxonomy" id="6604"/>
    <lineage>
        <taxon>Eukaryota</taxon>
        <taxon>Metazoa</taxon>
        <taxon>Spiralia</taxon>
        <taxon>Lophotrochozoa</taxon>
        <taxon>Mollusca</taxon>
        <taxon>Bivalvia</taxon>
        <taxon>Autobranchia</taxon>
        <taxon>Heteroconchia</taxon>
        <taxon>Euheterodonta</taxon>
        <taxon>Imparidentia</taxon>
        <taxon>Neoheterodontei</taxon>
        <taxon>Myida</taxon>
        <taxon>Myoidea</taxon>
        <taxon>Myidae</taxon>
        <taxon>Mya</taxon>
    </lineage>
</organism>
<gene>
    <name evidence="3" type="ORF">MAR_001529</name>
</gene>